<evidence type="ECO:0000313" key="3">
    <source>
        <dbReference type="Proteomes" id="UP000289411"/>
    </source>
</evidence>
<name>A0A4Q2R7D9_9HYPH</name>
<dbReference type="SMART" id="SM00347">
    <property type="entry name" value="HTH_MARR"/>
    <property type="match status" value="1"/>
</dbReference>
<dbReference type="InterPro" id="IPR036388">
    <property type="entry name" value="WH-like_DNA-bd_sf"/>
</dbReference>
<accession>A0A4Q2R7D9</accession>
<feature type="domain" description="HTH marR-type" evidence="1">
    <location>
        <begin position="32"/>
        <end position="170"/>
    </location>
</feature>
<organism evidence="2 3">
    <name type="scientific">Lichenibacterium ramalinae</name>
    <dbReference type="NCBI Taxonomy" id="2316527"/>
    <lineage>
        <taxon>Bacteria</taxon>
        <taxon>Pseudomonadati</taxon>
        <taxon>Pseudomonadota</taxon>
        <taxon>Alphaproteobacteria</taxon>
        <taxon>Hyphomicrobiales</taxon>
        <taxon>Lichenihabitantaceae</taxon>
        <taxon>Lichenibacterium</taxon>
    </lineage>
</organism>
<dbReference type="AlphaFoldDB" id="A0A4Q2R7D9"/>
<dbReference type="InterPro" id="IPR000835">
    <property type="entry name" value="HTH_MarR-typ"/>
</dbReference>
<dbReference type="PROSITE" id="PS50995">
    <property type="entry name" value="HTH_MARR_2"/>
    <property type="match status" value="1"/>
</dbReference>
<reference evidence="2 3" key="2">
    <citation type="submission" date="2019-02" db="EMBL/GenBank/DDBJ databases">
        <title>'Lichenibacterium ramalinii' gen. nov. sp. nov., 'Lichenibacterium minor' gen. nov. sp. nov.</title>
        <authorList>
            <person name="Pankratov T."/>
        </authorList>
    </citation>
    <scope>NUCLEOTIDE SEQUENCE [LARGE SCALE GENOMIC DNA]</scope>
    <source>
        <strain evidence="2 3">RmlP001</strain>
    </source>
</reference>
<dbReference type="SUPFAM" id="SSF46785">
    <property type="entry name" value="Winged helix' DNA-binding domain"/>
    <property type="match status" value="1"/>
</dbReference>
<dbReference type="GO" id="GO:0006950">
    <property type="term" value="P:response to stress"/>
    <property type="evidence" value="ECO:0007669"/>
    <property type="project" value="TreeGrafter"/>
</dbReference>
<keyword evidence="3" id="KW-1185">Reference proteome</keyword>
<proteinExistence type="predicted"/>
<dbReference type="Gene3D" id="1.10.10.10">
    <property type="entry name" value="Winged helix-like DNA-binding domain superfamily/Winged helix DNA-binding domain"/>
    <property type="match status" value="1"/>
</dbReference>
<dbReference type="PANTHER" id="PTHR33164:SF43">
    <property type="entry name" value="HTH-TYPE TRANSCRIPTIONAL REPRESSOR YETL"/>
    <property type="match status" value="1"/>
</dbReference>
<sequence>MEAKARGRGARAAPSRRGLKAPKTVDYINIDFDVFGSLLSFYVRTVNILVSQDLDAEMEPLGLAGGTGKIATILLVGANPGIRPSVLAHFVRRDRSAMGKLLDAMAEAGLVEQRISPIERRARELYLLPRGEALRDTVRDAARRQDERFFAMLSGDERARMLELLRKVYVHYLDMVPDPE</sequence>
<reference evidence="2 3" key="1">
    <citation type="submission" date="2018-09" db="EMBL/GenBank/DDBJ databases">
        <authorList>
            <person name="Grouzdev D.S."/>
            <person name="Krutkina M.S."/>
        </authorList>
    </citation>
    <scope>NUCLEOTIDE SEQUENCE [LARGE SCALE GENOMIC DNA]</scope>
    <source>
        <strain evidence="2 3">RmlP001</strain>
    </source>
</reference>
<dbReference type="PRINTS" id="PR00598">
    <property type="entry name" value="HTHMARR"/>
</dbReference>
<protein>
    <submittedName>
        <fullName evidence="2">MarR family transcriptional regulator</fullName>
    </submittedName>
</protein>
<dbReference type="InterPro" id="IPR036390">
    <property type="entry name" value="WH_DNA-bd_sf"/>
</dbReference>
<dbReference type="OrthoDB" id="7349109at2"/>
<gene>
    <name evidence="2" type="ORF">D3272_20525</name>
</gene>
<dbReference type="InterPro" id="IPR039422">
    <property type="entry name" value="MarR/SlyA-like"/>
</dbReference>
<evidence type="ECO:0000313" key="2">
    <source>
        <dbReference type="EMBL" id="RYB02547.1"/>
    </source>
</evidence>
<dbReference type="GO" id="GO:0003700">
    <property type="term" value="F:DNA-binding transcription factor activity"/>
    <property type="evidence" value="ECO:0007669"/>
    <property type="project" value="InterPro"/>
</dbReference>
<dbReference type="RefSeq" id="WP_129221082.1">
    <property type="nucleotide sequence ID" value="NZ_QYBC01000019.1"/>
</dbReference>
<dbReference type="PANTHER" id="PTHR33164">
    <property type="entry name" value="TRANSCRIPTIONAL REGULATOR, MARR FAMILY"/>
    <property type="match status" value="1"/>
</dbReference>
<dbReference type="Proteomes" id="UP000289411">
    <property type="component" value="Unassembled WGS sequence"/>
</dbReference>
<evidence type="ECO:0000259" key="1">
    <source>
        <dbReference type="PROSITE" id="PS50995"/>
    </source>
</evidence>
<comment type="caution">
    <text evidence="2">The sequence shown here is derived from an EMBL/GenBank/DDBJ whole genome shotgun (WGS) entry which is preliminary data.</text>
</comment>
<dbReference type="EMBL" id="QYBC01000019">
    <property type="protein sequence ID" value="RYB02547.1"/>
    <property type="molecule type" value="Genomic_DNA"/>
</dbReference>